<gene>
    <name evidence="6" type="ORF">EDD57_11648</name>
</gene>
<dbReference type="RefSeq" id="WP_131848741.1">
    <property type="nucleotide sequence ID" value="NZ_SLXV01000016.1"/>
</dbReference>
<feature type="transmembrane region" description="Helical" evidence="5">
    <location>
        <begin position="7"/>
        <end position="27"/>
    </location>
</feature>
<feature type="transmembrane region" description="Helical" evidence="5">
    <location>
        <begin position="155"/>
        <end position="173"/>
    </location>
</feature>
<comment type="subcellular location">
    <subcellularLocation>
        <location evidence="1">Membrane</location>
        <topology evidence="1">Multi-pass membrane protein</topology>
    </subcellularLocation>
</comment>
<evidence type="ECO:0000256" key="5">
    <source>
        <dbReference type="SAM" id="Phobius"/>
    </source>
</evidence>
<evidence type="ECO:0000256" key="3">
    <source>
        <dbReference type="ARBA" id="ARBA00022989"/>
    </source>
</evidence>
<organism evidence="6 7">
    <name type="scientific">Baia soyae</name>
    <dbReference type="NCBI Taxonomy" id="1544746"/>
    <lineage>
        <taxon>Bacteria</taxon>
        <taxon>Bacillati</taxon>
        <taxon>Bacillota</taxon>
        <taxon>Bacilli</taxon>
        <taxon>Bacillales</taxon>
        <taxon>Thermoactinomycetaceae</taxon>
        <taxon>Baia</taxon>
    </lineage>
</organism>
<dbReference type="InterPro" id="IPR004695">
    <property type="entry name" value="SLAC1/Mae1/Ssu1/TehA"/>
</dbReference>
<accession>A0A4R2S096</accession>
<dbReference type="Proteomes" id="UP000294746">
    <property type="component" value="Unassembled WGS sequence"/>
</dbReference>
<comment type="caution">
    <text evidence="6">The sequence shown here is derived from an EMBL/GenBank/DDBJ whole genome shotgun (WGS) entry which is preliminary data.</text>
</comment>
<dbReference type="InterPro" id="IPR052951">
    <property type="entry name" value="Tellurite_res_ion_channel"/>
</dbReference>
<proteinExistence type="predicted"/>
<dbReference type="OrthoDB" id="309023at2"/>
<dbReference type="EMBL" id="SLXV01000016">
    <property type="protein sequence ID" value="TCP68587.1"/>
    <property type="molecule type" value="Genomic_DNA"/>
</dbReference>
<feature type="transmembrane region" description="Helical" evidence="5">
    <location>
        <begin position="67"/>
        <end position="88"/>
    </location>
</feature>
<keyword evidence="4 5" id="KW-0472">Membrane</keyword>
<dbReference type="Pfam" id="PF03595">
    <property type="entry name" value="SLAC1"/>
    <property type="match status" value="1"/>
</dbReference>
<dbReference type="CDD" id="cd09325">
    <property type="entry name" value="TDT_C4-dicarb_trans"/>
    <property type="match status" value="1"/>
</dbReference>
<feature type="transmembrane region" description="Helical" evidence="5">
    <location>
        <begin position="245"/>
        <end position="265"/>
    </location>
</feature>
<feature type="transmembrane region" description="Helical" evidence="5">
    <location>
        <begin position="94"/>
        <end position="117"/>
    </location>
</feature>
<evidence type="ECO:0000256" key="4">
    <source>
        <dbReference type="ARBA" id="ARBA00023136"/>
    </source>
</evidence>
<evidence type="ECO:0000256" key="1">
    <source>
        <dbReference type="ARBA" id="ARBA00004141"/>
    </source>
</evidence>
<dbReference type="Gene3D" id="1.50.10.150">
    <property type="entry name" value="Voltage-dependent anion channel"/>
    <property type="match status" value="1"/>
</dbReference>
<keyword evidence="7" id="KW-1185">Reference proteome</keyword>
<reference evidence="6 7" key="1">
    <citation type="submission" date="2019-03" db="EMBL/GenBank/DDBJ databases">
        <title>Genomic Encyclopedia of Type Strains, Phase IV (KMG-IV): sequencing the most valuable type-strain genomes for metagenomic binning, comparative biology and taxonomic classification.</title>
        <authorList>
            <person name="Goeker M."/>
        </authorList>
    </citation>
    <scope>NUCLEOTIDE SEQUENCE [LARGE SCALE GENOMIC DNA]</scope>
    <source>
        <strain evidence="6 7">DSM 46831</strain>
    </source>
</reference>
<dbReference type="GO" id="GO:0005886">
    <property type="term" value="C:plasma membrane"/>
    <property type="evidence" value="ECO:0007669"/>
    <property type="project" value="TreeGrafter"/>
</dbReference>
<evidence type="ECO:0000313" key="6">
    <source>
        <dbReference type="EMBL" id="TCP68587.1"/>
    </source>
</evidence>
<feature type="transmembrane region" description="Helical" evidence="5">
    <location>
        <begin position="185"/>
        <end position="207"/>
    </location>
</feature>
<evidence type="ECO:0000256" key="2">
    <source>
        <dbReference type="ARBA" id="ARBA00022692"/>
    </source>
</evidence>
<name>A0A4R2S096_9BACL</name>
<dbReference type="GO" id="GO:0046583">
    <property type="term" value="F:monoatomic cation efflux transmembrane transporter activity"/>
    <property type="evidence" value="ECO:0007669"/>
    <property type="project" value="TreeGrafter"/>
</dbReference>
<dbReference type="PANTHER" id="PTHR37955">
    <property type="entry name" value="TELLURITE RESISTANCE PROTEIN TEHA"/>
    <property type="match status" value="1"/>
</dbReference>
<evidence type="ECO:0000313" key="7">
    <source>
        <dbReference type="Proteomes" id="UP000294746"/>
    </source>
</evidence>
<sequence length="314" mass="35480">MMKKLHYIPIPISGLILALFSVAKLQLSFHTNWLAYIMMALGSIFLVGMLCKIFFTPKQVLDDLKNPMIAAVSPTFTMALMVLCSFFMEQSVLWKMIWGIAVIVHFVLMITFIYRFVMQSKVTMRHIYPSWFILYIGMAIIPLTAGNLVSSITTVIFWASMVFYLILLPLVLIRIFVMRDLELPALPLITILCAPGSLLLAAYLAHFSTKSLGLVWTLLILSQALYVSVLWQLPKLLRLSFYPSYAAFTFPLVICATALTHTLKYVGYHGILGHAFSIMETTIASGMVMYVAIRYSMFLITQMRTKPVVQSKAA</sequence>
<feature type="transmembrane region" description="Helical" evidence="5">
    <location>
        <begin position="129"/>
        <end position="149"/>
    </location>
</feature>
<keyword evidence="3 5" id="KW-1133">Transmembrane helix</keyword>
<feature type="transmembrane region" description="Helical" evidence="5">
    <location>
        <begin position="213"/>
        <end position="233"/>
    </location>
</feature>
<protein>
    <submittedName>
        <fullName evidence="6">Exfoliative toxin A/B</fullName>
    </submittedName>
</protein>
<feature type="transmembrane region" description="Helical" evidence="5">
    <location>
        <begin position="271"/>
        <end position="293"/>
    </location>
</feature>
<dbReference type="PANTHER" id="PTHR37955:SF1">
    <property type="entry name" value="DEP DOMAIN-CONTAINING PROTEIN"/>
    <property type="match status" value="1"/>
</dbReference>
<feature type="transmembrane region" description="Helical" evidence="5">
    <location>
        <begin position="33"/>
        <end position="55"/>
    </location>
</feature>
<dbReference type="AlphaFoldDB" id="A0A4R2S096"/>
<keyword evidence="2 5" id="KW-0812">Transmembrane</keyword>
<dbReference type="InterPro" id="IPR038665">
    <property type="entry name" value="Voltage-dep_anion_channel_sf"/>
</dbReference>